<dbReference type="GO" id="GO:0043596">
    <property type="term" value="C:nuclear replication fork"/>
    <property type="evidence" value="ECO:0007669"/>
    <property type="project" value="TreeGrafter"/>
</dbReference>
<evidence type="ECO:0000256" key="3">
    <source>
        <dbReference type="ARBA" id="ARBA00017770"/>
    </source>
</evidence>
<dbReference type="Pfam" id="PF09329">
    <property type="entry name" value="zf-primase"/>
    <property type="match status" value="1"/>
</dbReference>
<reference evidence="12" key="2">
    <citation type="submission" date="2023-11" db="UniProtKB">
        <authorList>
            <consortium name="WormBaseParasite"/>
        </authorList>
    </citation>
    <scope>IDENTIFICATION</scope>
</reference>
<evidence type="ECO:0000256" key="2">
    <source>
        <dbReference type="ARBA" id="ARBA00009679"/>
    </source>
</evidence>
<feature type="domain" description="Replication factor Mcm10 C-terminal" evidence="10">
    <location>
        <begin position="632"/>
        <end position="992"/>
    </location>
</feature>
<evidence type="ECO:0000259" key="10">
    <source>
        <dbReference type="SMART" id="SM01280"/>
    </source>
</evidence>
<dbReference type="InterPro" id="IPR015411">
    <property type="entry name" value="Rep_factor_Mcm10_C"/>
</dbReference>
<feature type="region of interest" description="Disordered" evidence="9">
    <location>
        <begin position="478"/>
        <end position="502"/>
    </location>
</feature>
<comment type="similarity">
    <text evidence="2">Belongs to the MCM10 family.</text>
</comment>
<accession>A0AA85FHH8</accession>
<keyword evidence="6" id="KW-0863">Zinc-finger</keyword>
<organism evidence="11 12">
    <name type="scientific">Schistosoma rodhaini</name>
    <dbReference type="NCBI Taxonomy" id="6188"/>
    <lineage>
        <taxon>Eukaryota</taxon>
        <taxon>Metazoa</taxon>
        <taxon>Spiralia</taxon>
        <taxon>Lophotrochozoa</taxon>
        <taxon>Platyhelminthes</taxon>
        <taxon>Trematoda</taxon>
        <taxon>Digenea</taxon>
        <taxon>Strigeidida</taxon>
        <taxon>Schistosomatoidea</taxon>
        <taxon>Schistosomatidae</taxon>
        <taxon>Schistosoma</taxon>
    </lineage>
</organism>
<dbReference type="InterPro" id="IPR015408">
    <property type="entry name" value="Znf_Mcm10/DnaG"/>
</dbReference>
<evidence type="ECO:0000256" key="6">
    <source>
        <dbReference type="ARBA" id="ARBA00022771"/>
    </source>
</evidence>
<evidence type="ECO:0000256" key="9">
    <source>
        <dbReference type="SAM" id="MobiDB-lite"/>
    </source>
</evidence>
<evidence type="ECO:0000256" key="7">
    <source>
        <dbReference type="ARBA" id="ARBA00022833"/>
    </source>
</evidence>
<dbReference type="GO" id="GO:0003697">
    <property type="term" value="F:single-stranded DNA binding"/>
    <property type="evidence" value="ECO:0007669"/>
    <property type="project" value="InterPro"/>
</dbReference>
<keyword evidence="8" id="KW-0539">Nucleus</keyword>
<feature type="region of interest" description="Disordered" evidence="9">
    <location>
        <begin position="40"/>
        <end position="60"/>
    </location>
</feature>
<dbReference type="Pfam" id="PF22379">
    <property type="entry name" value="OB_MCM10"/>
    <property type="match status" value="1"/>
</dbReference>
<feature type="region of interest" description="Disordered" evidence="9">
    <location>
        <begin position="551"/>
        <end position="581"/>
    </location>
</feature>
<protein>
    <recommendedName>
        <fullName evidence="3">Protein MCM10 homolog</fullName>
    </recommendedName>
</protein>
<dbReference type="Pfam" id="PF09332">
    <property type="entry name" value="Mcm10"/>
    <property type="match status" value="1"/>
</dbReference>
<dbReference type="AlphaFoldDB" id="A0AA85FHH8"/>
<dbReference type="InterPro" id="IPR056791">
    <property type="entry name" value="Znf_Mcm10_C"/>
</dbReference>
<dbReference type="Pfam" id="PF24863">
    <property type="entry name" value="zf-CCCH_Mcm10"/>
    <property type="match status" value="1"/>
</dbReference>
<dbReference type="SMART" id="SM01280">
    <property type="entry name" value="Mcm10"/>
    <property type="match status" value="1"/>
</dbReference>
<keyword evidence="7" id="KW-0862">Zinc</keyword>
<dbReference type="GO" id="GO:0006270">
    <property type="term" value="P:DNA replication initiation"/>
    <property type="evidence" value="ECO:0007669"/>
    <property type="project" value="InterPro"/>
</dbReference>
<comment type="subcellular location">
    <subcellularLocation>
        <location evidence="1">Nucleus</location>
    </subcellularLocation>
</comment>
<keyword evidence="5" id="KW-0479">Metal-binding</keyword>
<dbReference type="WBParaSite" id="SRDH1_48370.1">
    <property type="protein sequence ID" value="SRDH1_48370.1"/>
    <property type="gene ID" value="SRDH1_48370"/>
</dbReference>
<evidence type="ECO:0000256" key="8">
    <source>
        <dbReference type="ARBA" id="ARBA00023242"/>
    </source>
</evidence>
<proteinExistence type="inferred from homology"/>
<feature type="compositionally biased region" description="Acidic residues" evidence="9">
    <location>
        <begin position="46"/>
        <end position="60"/>
    </location>
</feature>
<evidence type="ECO:0000313" key="11">
    <source>
        <dbReference type="Proteomes" id="UP000050792"/>
    </source>
</evidence>
<feature type="compositionally biased region" description="Low complexity" evidence="9">
    <location>
        <begin position="558"/>
        <end position="569"/>
    </location>
</feature>
<dbReference type="PANTHER" id="PTHR13454">
    <property type="entry name" value="PROTEIN MCM10 HOMOLOG"/>
    <property type="match status" value="1"/>
</dbReference>
<dbReference type="InterPro" id="IPR055065">
    <property type="entry name" value="OB_MCM10"/>
</dbReference>
<dbReference type="GO" id="GO:0008270">
    <property type="term" value="F:zinc ion binding"/>
    <property type="evidence" value="ECO:0007669"/>
    <property type="project" value="UniProtKB-KW"/>
</dbReference>
<keyword evidence="4" id="KW-0235">DNA replication</keyword>
<reference evidence="11" key="1">
    <citation type="submission" date="2022-06" db="EMBL/GenBank/DDBJ databases">
        <authorList>
            <person name="Berger JAMES D."/>
            <person name="Berger JAMES D."/>
        </authorList>
    </citation>
    <scope>NUCLEOTIDE SEQUENCE [LARGE SCALE GENOMIC DNA]</scope>
</reference>
<dbReference type="Proteomes" id="UP000050792">
    <property type="component" value="Unassembled WGS sequence"/>
</dbReference>
<dbReference type="GO" id="GO:0003688">
    <property type="term" value="F:DNA replication origin binding"/>
    <property type="evidence" value="ECO:0007669"/>
    <property type="project" value="TreeGrafter"/>
</dbReference>
<sequence length="992" mass="110283">MYFLYNSVFYSKKCVMISSKSKNFKRKSNHIQLTEKEINDFIAHSDDEETDGSESDWDDMGETDLSTILSSSTTNTKDNTVSKLSNEIATSSNHKITCNTIKDIGVNELFGSVPSNVLLNEKEINPNMHELFGEANLSDDSSDDYDINQFHGIEDDENDRELTENGVSIQKSLSVIQHLEKDKLIERHVNNIIQLDEEVTKRNSASSSTFNESNNKNNNSVSIALAACASRRQKAISALNKSSFTPNSVVSAKSTVITPVSNNNNQSTSVDKDCWLAIPTKLRVYRPRISSELWSSRTSDREVLTLPQYIQRHRNHQFVNNAKKSFTSEAVVVGVIGSKLPPRRSRNDRIYSVWCLSDLENIGPGSSSGCLKLFLFGNCHEKLWKEPEGSVVAILNPRSLSSGESFTDDKDVSITLESPLHVMILGESPDYGICNATTKSGQSCFHVVNKSICRFCDFHVKKAYIEASTSRPGFVSASLPGFGGQQRKSRYTGDRPPDTPEPGVFTLPINTNFLVDNCYKPVVSSAKVKLSLTKLKAAGYQVDTSIGLAKNPEMTKTSQESSSFQSPSSVDNIKNSNLSDKDIPLITGKDSPIIINQSNKKLTEENSENIPNHNNQVKTELNEAENKLVSVLRRPSAGSLNLLRHLEQEIESNPVSAISKTATKRLVNKSNSEKSLNNSQEFSSRLNSPSHVTFAEFFSNINGKHKPSVSTLPANIKPSLSNKSEQLIDLGPLPLMTISQTTLSRSVSSSSSLITDAARLRATALVNAQGGVKKMTEKETLKRKANFSNVSSCSKVSVLSEILDNNPSKRAKLTSSSSSSSSLDLKTNQHSNDETTRKLLKENRAKKLTELAKQINQGSAHKNLVDVLENQTEQIRLNNLEKRDEFEQKLVNQDKEACTYVICETCNYRALKTAPNCRTSNHQIKYLKGFKHYFRCRQCSKRTVSLDRYPSKPCEHCGESLFEKTGVMKERKGVLLPHEQLLPRGIEEKFLS</sequence>
<evidence type="ECO:0000256" key="1">
    <source>
        <dbReference type="ARBA" id="ARBA00004123"/>
    </source>
</evidence>
<evidence type="ECO:0000256" key="5">
    <source>
        <dbReference type="ARBA" id="ARBA00022723"/>
    </source>
</evidence>
<keyword evidence="11" id="KW-1185">Reference proteome</keyword>
<dbReference type="PANTHER" id="PTHR13454:SF11">
    <property type="entry name" value="PROTEIN MCM10 HOMOLOG"/>
    <property type="match status" value="1"/>
</dbReference>
<evidence type="ECO:0000256" key="4">
    <source>
        <dbReference type="ARBA" id="ARBA00022705"/>
    </source>
</evidence>
<dbReference type="InterPro" id="IPR040184">
    <property type="entry name" value="Mcm10"/>
</dbReference>
<feature type="region of interest" description="Disordered" evidence="9">
    <location>
        <begin position="807"/>
        <end position="836"/>
    </location>
</feature>
<dbReference type="Gene3D" id="2.40.50.140">
    <property type="entry name" value="Nucleic acid-binding proteins"/>
    <property type="match status" value="1"/>
</dbReference>
<evidence type="ECO:0000313" key="12">
    <source>
        <dbReference type="WBParaSite" id="SRDH1_48370.1"/>
    </source>
</evidence>
<dbReference type="InterPro" id="IPR012340">
    <property type="entry name" value="NA-bd_OB-fold"/>
</dbReference>
<name>A0AA85FHH8_9TREM</name>